<dbReference type="CDD" id="cd02440">
    <property type="entry name" value="AdoMet_MTases"/>
    <property type="match status" value="1"/>
</dbReference>
<evidence type="ECO:0000256" key="1">
    <source>
        <dbReference type="ARBA" id="ARBA00008361"/>
    </source>
</evidence>
<dbReference type="Gene3D" id="3.40.50.150">
    <property type="entry name" value="Vaccinia Virus protein VP39"/>
    <property type="match status" value="1"/>
</dbReference>
<dbReference type="Pfam" id="PF08241">
    <property type="entry name" value="Methyltransf_11"/>
    <property type="match status" value="1"/>
</dbReference>
<name>A0A8K0P688_LADFU</name>
<organism evidence="5 6">
    <name type="scientific">Ladona fulva</name>
    <name type="common">Scarce chaser dragonfly</name>
    <name type="synonym">Libellula fulva</name>
    <dbReference type="NCBI Taxonomy" id="123851"/>
    <lineage>
        <taxon>Eukaryota</taxon>
        <taxon>Metazoa</taxon>
        <taxon>Ecdysozoa</taxon>
        <taxon>Arthropoda</taxon>
        <taxon>Hexapoda</taxon>
        <taxon>Insecta</taxon>
        <taxon>Pterygota</taxon>
        <taxon>Palaeoptera</taxon>
        <taxon>Odonata</taxon>
        <taxon>Epiprocta</taxon>
        <taxon>Anisoptera</taxon>
        <taxon>Libelluloidea</taxon>
        <taxon>Libellulidae</taxon>
        <taxon>Ladona</taxon>
    </lineage>
</organism>
<comment type="caution">
    <text evidence="5">The sequence shown here is derived from an EMBL/GenBank/DDBJ whole genome shotgun (WGS) entry which is preliminary data.</text>
</comment>
<evidence type="ECO:0000313" key="6">
    <source>
        <dbReference type="Proteomes" id="UP000792457"/>
    </source>
</evidence>
<evidence type="ECO:0000313" key="5">
    <source>
        <dbReference type="EMBL" id="KAG8235356.1"/>
    </source>
</evidence>
<sequence>MAYKYFETAGHAAIYSRFRPTTPDILVKRIVSYVNEKIPNPLKLAVDIGCGSGQSTEALGPYFENVLGFDPNKTAVDEATKKYHSKNVKYSVGNAEKINCTDNSVQLVTAGQACHWFNLPVFFEDVKRVLVAGGTLALYGYQLPRPKHLKTSKDLSSIVDQLYGETFGEYALQESRECYLGRYTAEKYQIPFASSSILRDESVVVEQKGTIADLVGYISSWSAYQNYVKQHGKEKASKILSEFENELMDAVGEKSKPEETEILVSFHYFLLLGRKNSQ</sequence>
<dbReference type="InterPro" id="IPR013216">
    <property type="entry name" value="Methyltransf_11"/>
</dbReference>
<dbReference type="PANTHER" id="PTHR44942:SF4">
    <property type="entry name" value="METHYLTRANSFERASE TYPE 11 DOMAIN-CONTAINING PROTEIN"/>
    <property type="match status" value="1"/>
</dbReference>
<dbReference type="GO" id="GO:0032259">
    <property type="term" value="P:methylation"/>
    <property type="evidence" value="ECO:0007669"/>
    <property type="project" value="UniProtKB-KW"/>
</dbReference>
<keyword evidence="3" id="KW-0808">Transferase</keyword>
<dbReference type="InterPro" id="IPR029063">
    <property type="entry name" value="SAM-dependent_MTases_sf"/>
</dbReference>
<reference evidence="5" key="1">
    <citation type="submission" date="2013-04" db="EMBL/GenBank/DDBJ databases">
        <authorList>
            <person name="Qu J."/>
            <person name="Murali S.C."/>
            <person name="Bandaranaike D."/>
            <person name="Bellair M."/>
            <person name="Blankenburg K."/>
            <person name="Chao H."/>
            <person name="Dinh H."/>
            <person name="Doddapaneni H."/>
            <person name="Downs B."/>
            <person name="Dugan-Rocha S."/>
            <person name="Elkadiri S."/>
            <person name="Gnanaolivu R.D."/>
            <person name="Hernandez B."/>
            <person name="Javaid M."/>
            <person name="Jayaseelan J.C."/>
            <person name="Lee S."/>
            <person name="Li M."/>
            <person name="Ming W."/>
            <person name="Munidasa M."/>
            <person name="Muniz J."/>
            <person name="Nguyen L."/>
            <person name="Ongeri F."/>
            <person name="Osuji N."/>
            <person name="Pu L.-L."/>
            <person name="Puazo M."/>
            <person name="Qu C."/>
            <person name="Quiroz J."/>
            <person name="Raj R."/>
            <person name="Weissenberger G."/>
            <person name="Xin Y."/>
            <person name="Zou X."/>
            <person name="Han Y."/>
            <person name="Richards S."/>
            <person name="Worley K."/>
            <person name="Muzny D."/>
            <person name="Gibbs R."/>
        </authorList>
    </citation>
    <scope>NUCLEOTIDE SEQUENCE</scope>
    <source>
        <strain evidence="5">Sampled in the wild</strain>
    </source>
</reference>
<accession>A0A8K0P688</accession>
<protein>
    <recommendedName>
        <fullName evidence="4">Methyltransferase type 11 domain-containing protein</fullName>
    </recommendedName>
</protein>
<gene>
    <name evidence="5" type="ORF">J437_LFUL015865</name>
</gene>
<evidence type="ECO:0000256" key="3">
    <source>
        <dbReference type="ARBA" id="ARBA00022679"/>
    </source>
</evidence>
<keyword evidence="6" id="KW-1185">Reference proteome</keyword>
<dbReference type="AlphaFoldDB" id="A0A8K0P688"/>
<dbReference type="PANTHER" id="PTHR44942">
    <property type="entry name" value="METHYLTRANSF_11 DOMAIN-CONTAINING PROTEIN"/>
    <property type="match status" value="1"/>
</dbReference>
<dbReference type="OrthoDB" id="8123669at2759"/>
<evidence type="ECO:0000259" key="4">
    <source>
        <dbReference type="Pfam" id="PF08241"/>
    </source>
</evidence>
<dbReference type="Proteomes" id="UP000792457">
    <property type="component" value="Unassembled WGS sequence"/>
</dbReference>
<proteinExistence type="inferred from homology"/>
<comment type="similarity">
    <text evidence="1">Belongs to the methyltransferase superfamily.</text>
</comment>
<dbReference type="InterPro" id="IPR051052">
    <property type="entry name" value="Diverse_substrate_MTase"/>
</dbReference>
<dbReference type="GO" id="GO:0008757">
    <property type="term" value="F:S-adenosylmethionine-dependent methyltransferase activity"/>
    <property type="evidence" value="ECO:0007669"/>
    <property type="project" value="InterPro"/>
</dbReference>
<evidence type="ECO:0000256" key="2">
    <source>
        <dbReference type="ARBA" id="ARBA00022603"/>
    </source>
</evidence>
<feature type="domain" description="Methyltransferase type 11" evidence="4">
    <location>
        <begin position="46"/>
        <end position="137"/>
    </location>
</feature>
<reference evidence="5" key="2">
    <citation type="submission" date="2017-10" db="EMBL/GenBank/DDBJ databases">
        <title>Ladona fulva Genome sequencing and assembly.</title>
        <authorList>
            <person name="Murali S."/>
            <person name="Richards S."/>
            <person name="Bandaranaike D."/>
            <person name="Bellair M."/>
            <person name="Blankenburg K."/>
            <person name="Chao H."/>
            <person name="Dinh H."/>
            <person name="Doddapaneni H."/>
            <person name="Dugan-Rocha S."/>
            <person name="Elkadiri S."/>
            <person name="Gnanaolivu R."/>
            <person name="Hernandez B."/>
            <person name="Skinner E."/>
            <person name="Javaid M."/>
            <person name="Lee S."/>
            <person name="Li M."/>
            <person name="Ming W."/>
            <person name="Munidasa M."/>
            <person name="Muniz J."/>
            <person name="Nguyen L."/>
            <person name="Hughes D."/>
            <person name="Osuji N."/>
            <person name="Pu L.-L."/>
            <person name="Puazo M."/>
            <person name="Qu C."/>
            <person name="Quiroz J."/>
            <person name="Raj R."/>
            <person name="Weissenberger G."/>
            <person name="Xin Y."/>
            <person name="Zou X."/>
            <person name="Han Y."/>
            <person name="Worley K."/>
            <person name="Muzny D."/>
            <person name="Gibbs R."/>
        </authorList>
    </citation>
    <scope>NUCLEOTIDE SEQUENCE</scope>
    <source>
        <strain evidence="5">Sampled in the wild</strain>
    </source>
</reference>
<keyword evidence="2" id="KW-0489">Methyltransferase</keyword>
<dbReference type="SUPFAM" id="SSF53335">
    <property type="entry name" value="S-adenosyl-L-methionine-dependent methyltransferases"/>
    <property type="match status" value="1"/>
</dbReference>
<dbReference type="EMBL" id="KZ308900">
    <property type="protein sequence ID" value="KAG8235356.1"/>
    <property type="molecule type" value="Genomic_DNA"/>
</dbReference>